<feature type="compositionally biased region" description="Low complexity" evidence="1">
    <location>
        <begin position="1"/>
        <end position="10"/>
    </location>
</feature>
<feature type="region of interest" description="Disordered" evidence="1">
    <location>
        <begin position="46"/>
        <end position="77"/>
    </location>
</feature>
<dbReference type="EMBL" id="JAUYZG010000021">
    <property type="protein sequence ID" value="KAK2874108.1"/>
    <property type="molecule type" value="Genomic_DNA"/>
</dbReference>
<reference evidence="2" key="1">
    <citation type="submission" date="2023-08" db="EMBL/GenBank/DDBJ databases">
        <title>Chromosome-level Genome Assembly of mud carp (Cirrhinus molitorella).</title>
        <authorList>
            <person name="Liu H."/>
        </authorList>
    </citation>
    <scope>NUCLEOTIDE SEQUENCE</scope>
    <source>
        <strain evidence="2">Prfri</strain>
        <tissue evidence="2">Muscle</tissue>
    </source>
</reference>
<organism evidence="2 3">
    <name type="scientific">Cirrhinus molitorella</name>
    <name type="common">mud carp</name>
    <dbReference type="NCBI Taxonomy" id="172907"/>
    <lineage>
        <taxon>Eukaryota</taxon>
        <taxon>Metazoa</taxon>
        <taxon>Chordata</taxon>
        <taxon>Craniata</taxon>
        <taxon>Vertebrata</taxon>
        <taxon>Euteleostomi</taxon>
        <taxon>Actinopterygii</taxon>
        <taxon>Neopterygii</taxon>
        <taxon>Teleostei</taxon>
        <taxon>Ostariophysi</taxon>
        <taxon>Cypriniformes</taxon>
        <taxon>Cyprinidae</taxon>
        <taxon>Labeoninae</taxon>
        <taxon>Labeonini</taxon>
        <taxon>Cirrhinus</taxon>
    </lineage>
</organism>
<evidence type="ECO:0000313" key="3">
    <source>
        <dbReference type="Proteomes" id="UP001187343"/>
    </source>
</evidence>
<comment type="caution">
    <text evidence="2">The sequence shown here is derived from an EMBL/GenBank/DDBJ whole genome shotgun (WGS) entry which is preliminary data.</text>
</comment>
<evidence type="ECO:0000256" key="1">
    <source>
        <dbReference type="SAM" id="MobiDB-lite"/>
    </source>
</evidence>
<name>A0AA88TML7_9TELE</name>
<dbReference type="AlphaFoldDB" id="A0AA88TML7"/>
<feature type="region of interest" description="Disordered" evidence="1">
    <location>
        <begin position="1"/>
        <end position="20"/>
    </location>
</feature>
<gene>
    <name evidence="2" type="ORF">Q8A67_021261</name>
</gene>
<protein>
    <submittedName>
        <fullName evidence="2">Uncharacterized protein</fullName>
    </submittedName>
</protein>
<keyword evidence="3" id="KW-1185">Reference proteome</keyword>
<evidence type="ECO:0000313" key="2">
    <source>
        <dbReference type="EMBL" id="KAK2874108.1"/>
    </source>
</evidence>
<proteinExistence type="predicted"/>
<sequence>MSTGRTRGAANGAGGMRRRRMQPMAVFHGSSGGEQNDCVRFTLTESGDGSLASTLGGARPQWHDQGMESGSVMREEE</sequence>
<dbReference type="Proteomes" id="UP001187343">
    <property type="component" value="Unassembled WGS sequence"/>
</dbReference>
<accession>A0AA88TML7</accession>